<feature type="compositionally biased region" description="Basic and acidic residues" evidence="3">
    <location>
        <begin position="218"/>
        <end position="234"/>
    </location>
</feature>
<dbReference type="AlphaFoldDB" id="A0AAU7RV46"/>
<proteinExistence type="inferred from homology"/>
<gene>
    <name evidence="5" type="ORF">ABM479_05875</name>
</gene>
<organism evidence="5">
    <name type="scientific">Rhizobium sp. ZPR3</name>
    <dbReference type="NCBI Taxonomy" id="3158967"/>
    <lineage>
        <taxon>Bacteria</taxon>
        <taxon>Pseudomonadati</taxon>
        <taxon>Pseudomonadota</taxon>
        <taxon>Alphaproteobacteria</taxon>
        <taxon>Hyphomicrobiales</taxon>
        <taxon>Rhizobiaceae</taxon>
        <taxon>Rhizobium/Agrobacterium group</taxon>
        <taxon>Rhizobium</taxon>
    </lineage>
</organism>
<dbReference type="Gene3D" id="3.30.930.30">
    <property type="match status" value="1"/>
</dbReference>
<feature type="domain" description="MobA/MobL protein" evidence="4">
    <location>
        <begin position="17"/>
        <end position="207"/>
    </location>
</feature>
<sequence length="358" mass="40303">MAIYHLHVKNISRGDGRTIVAAAAYRAGETLPNEAEERESAFSGRRDVVANEIHLPAGAPSWMADRARLWNGVEEAEKRVDARLAKEIEFAIPRELPRETWLTVARAMANAYTTQGFVVDLAIHEDGTRHNPHVHLLMTTRVVTPDGFGPKIRSADGRQFVTEARSLWKKVANEALAKAGVSVTIDNRSHAKRNAEQIPGTHRGANPDERRARRAHARKENEQMRADEPDHDLPVPDPDGSPIHPRDLDAAETKMLDAMHWPVPAERVEQAGDRADAQAALDRQNSRELSEDEAAAYRLAPDHTLDWMDRPEQHAESPGDLAVLERWENHLDWLDVEIQPLPKPSEDGEWHEPEQSRR</sequence>
<reference evidence="5" key="1">
    <citation type="submission" date="2024-06" db="EMBL/GenBank/DDBJ databases">
        <authorList>
            <person name="Li T."/>
            <person name="Gao R."/>
        </authorList>
    </citation>
    <scope>NUCLEOTIDE SEQUENCE</scope>
    <source>
        <strain evidence="5">ZPR3</strain>
    </source>
</reference>
<evidence type="ECO:0000256" key="2">
    <source>
        <dbReference type="ARBA" id="ARBA00022971"/>
    </source>
</evidence>
<keyword evidence="2" id="KW-0184">Conjugation</keyword>
<name>A0AAU7RV46_9HYPH</name>
<comment type="similarity">
    <text evidence="1">Belongs to the MobA/MobL family.</text>
</comment>
<evidence type="ECO:0000313" key="5">
    <source>
        <dbReference type="EMBL" id="XBT93988.1"/>
    </source>
</evidence>
<dbReference type="Pfam" id="PF03389">
    <property type="entry name" value="MobA_MobL"/>
    <property type="match status" value="1"/>
</dbReference>
<evidence type="ECO:0000259" key="4">
    <source>
        <dbReference type="Pfam" id="PF03389"/>
    </source>
</evidence>
<feature type="region of interest" description="Disordered" evidence="3">
    <location>
        <begin position="187"/>
        <end position="247"/>
    </location>
</feature>
<dbReference type="InterPro" id="IPR005053">
    <property type="entry name" value="MobA_MobL"/>
</dbReference>
<dbReference type="EMBL" id="CP157960">
    <property type="protein sequence ID" value="XBT93988.1"/>
    <property type="molecule type" value="Genomic_DNA"/>
</dbReference>
<dbReference type="RefSeq" id="WP_349958132.1">
    <property type="nucleotide sequence ID" value="NZ_CP157960.1"/>
</dbReference>
<feature type="region of interest" description="Disordered" evidence="3">
    <location>
        <begin position="338"/>
        <end position="358"/>
    </location>
</feature>
<evidence type="ECO:0000256" key="1">
    <source>
        <dbReference type="ARBA" id="ARBA00010873"/>
    </source>
</evidence>
<evidence type="ECO:0000256" key="3">
    <source>
        <dbReference type="SAM" id="MobiDB-lite"/>
    </source>
</evidence>
<feature type="compositionally biased region" description="Basic and acidic residues" evidence="3">
    <location>
        <begin position="344"/>
        <end position="358"/>
    </location>
</feature>
<accession>A0AAU7RV46</accession>
<protein>
    <submittedName>
        <fullName evidence="5">MobA/MobL family protein</fullName>
    </submittedName>
</protein>